<evidence type="ECO:0000256" key="1">
    <source>
        <dbReference type="SAM" id="MobiDB-lite"/>
    </source>
</evidence>
<sequence>MYGMVWYVSMVGDVSVPFLPAAEVVKQEPEKKLTVQDDLYNNNSLLPSPMLSPHVSLSSDDETEVNEPLSPPDLPGFQLDDFMDWHGQQTV</sequence>
<dbReference type="OrthoDB" id="10555820at2759"/>
<organism evidence="2">
    <name type="scientific">Absidia glauca</name>
    <name type="common">Pin mould</name>
    <dbReference type="NCBI Taxonomy" id="4829"/>
    <lineage>
        <taxon>Eukaryota</taxon>
        <taxon>Fungi</taxon>
        <taxon>Fungi incertae sedis</taxon>
        <taxon>Mucoromycota</taxon>
        <taxon>Mucoromycotina</taxon>
        <taxon>Mucoromycetes</taxon>
        <taxon>Mucorales</taxon>
        <taxon>Cunninghamellaceae</taxon>
        <taxon>Absidia</taxon>
    </lineage>
</organism>
<keyword evidence="3" id="KW-1185">Reference proteome</keyword>
<dbReference type="EMBL" id="LT554066">
    <property type="protein sequence ID" value="SAM03179.1"/>
    <property type="molecule type" value="Genomic_DNA"/>
</dbReference>
<dbReference type="AlphaFoldDB" id="A0A163MBH2"/>
<reference evidence="2" key="1">
    <citation type="submission" date="2016-04" db="EMBL/GenBank/DDBJ databases">
        <authorList>
            <person name="Evans L.H."/>
            <person name="Alamgir A."/>
            <person name="Owens N."/>
            <person name="Weber N.D."/>
            <person name="Virtaneva K."/>
            <person name="Barbian K."/>
            <person name="Babar A."/>
            <person name="Rosenke K."/>
        </authorList>
    </citation>
    <scope>NUCLEOTIDE SEQUENCE [LARGE SCALE GENOMIC DNA]</scope>
    <source>
        <strain evidence="2">CBS 101.48</strain>
    </source>
</reference>
<evidence type="ECO:0000313" key="2">
    <source>
        <dbReference type="EMBL" id="SAM03179.1"/>
    </source>
</evidence>
<proteinExistence type="predicted"/>
<gene>
    <name evidence="2" type="primary">ABSGL_08997.1 scaffold 10666</name>
</gene>
<name>A0A163MBH2_ABSGL</name>
<feature type="region of interest" description="Disordered" evidence="1">
    <location>
        <begin position="44"/>
        <end position="91"/>
    </location>
</feature>
<dbReference type="InParanoid" id="A0A163MBH2"/>
<protein>
    <submittedName>
        <fullName evidence="2">Uncharacterized protein</fullName>
    </submittedName>
</protein>
<evidence type="ECO:0000313" key="3">
    <source>
        <dbReference type="Proteomes" id="UP000078561"/>
    </source>
</evidence>
<accession>A0A163MBH2</accession>
<dbReference type="Proteomes" id="UP000078561">
    <property type="component" value="Unassembled WGS sequence"/>
</dbReference>